<keyword evidence="3 6" id="KW-0560">Oxidoreductase</keyword>
<dbReference type="Gene3D" id="3.30.43.10">
    <property type="entry name" value="Uridine Diphospho-n-acetylenolpyruvylglucosamine Reductase, domain 2"/>
    <property type="match status" value="1"/>
</dbReference>
<dbReference type="InterPro" id="IPR016167">
    <property type="entry name" value="FAD-bd_PCMH_sub1"/>
</dbReference>
<dbReference type="Gene3D" id="3.30.390.50">
    <property type="entry name" value="CO dehydrogenase flavoprotein, C-terminal domain"/>
    <property type="match status" value="1"/>
</dbReference>
<accession>A0A6J4LZ21</accession>
<name>A0A6J4LZ21_9ACTN</name>
<dbReference type="Pfam" id="PF03450">
    <property type="entry name" value="CO_deh_flav_C"/>
    <property type="match status" value="1"/>
</dbReference>
<dbReference type="InterPro" id="IPR005107">
    <property type="entry name" value="CO_DH_flav_C"/>
</dbReference>
<proteinExistence type="predicted"/>
<protein>
    <submittedName>
        <fullName evidence="6">Xanthine dehydrogenase, FAD binding subunit</fullName>
        <ecNumber evidence="6">1.17.1.4</ecNumber>
    </submittedName>
</protein>
<dbReference type="InterPro" id="IPR036318">
    <property type="entry name" value="FAD-bd_PCMH-like_sf"/>
</dbReference>
<dbReference type="InterPro" id="IPR016166">
    <property type="entry name" value="FAD-bd_PCMH"/>
</dbReference>
<evidence type="ECO:0000259" key="5">
    <source>
        <dbReference type="PROSITE" id="PS51387"/>
    </source>
</evidence>
<dbReference type="InterPro" id="IPR036683">
    <property type="entry name" value="CO_DH_flav_C_dom_sf"/>
</dbReference>
<dbReference type="Gene3D" id="3.30.465.10">
    <property type="match status" value="1"/>
</dbReference>
<dbReference type="InterPro" id="IPR002346">
    <property type="entry name" value="Mopterin_DH_FAD-bd"/>
</dbReference>
<dbReference type="PANTHER" id="PTHR42659">
    <property type="entry name" value="XANTHINE DEHYDROGENASE SUBUNIT C-RELATED"/>
    <property type="match status" value="1"/>
</dbReference>
<dbReference type="SUPFAM" id="SSF56176">
    <property type="entry name" value="FAD-binding/transporter-associated domain-like"/>
    <property type="match status" value="1"/>
</dbReference>
<evidence type="ECO:0000256" key="3">
    <source>
        <dbReference type="ARBA" id="ARBA00023002"/>
    </source>
</evidence>
<evidence type="ECO:0000256" key="4">
    <source>
        <dbReference type="SAM" id="MobiDB-lite"/>
    </source>
</evidence>
<feature type="domain" description="FAD-binding PCMH-type" evidence="5">
    <location>
        <begin position="1"/>
        <end position="173"/>
    </location>
</feature>
<keyword evidence="1" id="KW-0285">Flavoprotein</keyword>
<dbReference type="GO" id="GO:0071949">
    <property type="term" value="F:FAD binding"/>
    <property type="evidence" value="ECO:0007669"/>
    <property type="project" value="InterPro"/>
</dbReference>
<dbReference type="SMART" id="SM01092">
    <property type="entry name" value="CO_deh_flav_C"/>
    <property type="match status" value="1"/>
</dbReference>
<organism evidence="6">
    <name type="scientific">uncultured Nocardioidaceae bacterium</name>
    <dbReference type="NCBI Taxonomy" id="253824"/>
    <lineage>
        <taxon>Bacteria</taxon>
        <taxon>Bacillati</taxon>
        <taxon>Actinomycetota</taxon>
        <taxon>Actinomycetes</taxon>
        <taxon>Propionibacteriales</taxon>
        <taxon>Nocardioidaceae</taxon>
        <taxon>environmental samples</taxon>
    </lineage>
</organism>
<dbReference type="InterPro" id="IPR016169">
    <property type="entry name" value="FAD-bd_PCMH_sub2"/>
</dbReference>
<sequence length="306" mass="31826">MRYYRPATTAQAVAALASESQTSRVLVGGTDLLVAIRHRTAQPTLLVDIKRVRDLAPPIAVDDEGVTFGPTATMSDVIAHPVVREWFPALVEAAVLVGSAAIRNRASLIANSANGSPAADTSPPLVALDASVTISSVSGERSTPLRQFFLAPRRTLCRPGELVTSMRVPRPSPGSSSAFERMTRRRGVDLATCSVGAVVDGDGVMTVGLGAVGPTTLLGGPVTPVDLSSEEQVYRAIDGLLAAATPIGDVRAGKAYRTAMVRVLARRALTRAAARRADRDLALPQVLGGTAAGNSPAERTSRGSDS</sequence>
<dbReference type="EMBL" id="CADCUD010000150">
    <property type="protein sequence ID" value="CAA9344603.1"/>
    <property type="molecule type" value="Genomic_DNA"/>
</dbReference>
<dbReference type="SUPFAM" id="SSF55447">
    <property type="entry name" value="CO dehydrogenase flavoprotein C-terminal domain-like"/>
    <property type="match status" value="1"/>
</dbReference>
<dbReference type="InterPro" id="IPR051312">
    <property type="entry name" value="Diverse_Substr_Oxidored"/>
</dbReference>
<keyword evidence="2" id="KW-0274">FAD</keyword>
<evidence type="ECO:0000313" key="6">
    <source>
        <dbReference type="EMBL" id="CAA9344603.1"/>
    </source>
</evidence>
<feature type="region of interest" description="Disordered" evidence="4">
    <location>
        <begin position="285"/>
        <end position="306"/>
    </location>
</feature>
<dbReference type="GO" id="GO:0004854">
    <property type="term" value="F:xanthine dehydrogenase activity"/>
    <property type="evidence" value="ECO:0007669"/>
    <property type="project" value="UniProtKB-EC"/>
</dbReference>
<evidence type="ECO:0000256" key="1">
    <source>
        <dbReference type="ARBA" id="ARBA00022630"/>
    </source>
</evidence>
<reference evidence="6" key="1">
    <citation type="submission" date="2020-02" db="EMBL/GenBank/DDBJ databases">
        <authorList>
            <person name="Meier V. D."/>
        </authorList>
    </citation>
    <scope>NUCLEOTIDE SEQUENCE</scope>
    <source>
        <strain evidence="6">AVDCRST_MAG46</strain>
    </source>
</reference>
<gene>
    <name evidence="6" type="ORF">AVDCRST_MAG46-2202</name>
</gene>
<dbReference type="PROSITE" id="PS51387">
    <property type="entry name" value="FAD_PCMH"/>
    <property type="match status" value="1"/>
</dbReference>
<dbReference type="EC" id="1.17.1.4" evidence="6"/>
<dbReference type="Pfam" id="PF00941">
    <property type="entry name" value="FAD_binding_5"/>
    <property type="match status" value="1"/>
</dbReference>
<evidence type="ECO:0000256" key="2">
    <source>
        <dbReference type="ARBA" id="ARBA00022827"/>
    </source>
</evidence>
<dbReference type="PANTHER" id="PTHR42659:SF2">
    <property type="entry name" value="XANTHINE DEHYDROGENASE SUBUNIT C-RELATED"/>
    <property type="match status" value="1"/>
</dbReference>
<dbReference type="AlphaFoldDB" id="A0A6J4LZ21"/>